<feature type="region of interest" description="Disordered" evidence="1">
    <location>
        <begin position="1"/>
        <end position="90"/>
    </location>
</feature>
<evidence type="ECO:0000313" key="3">
    <source>
        <dbReference type="EMBL" id="KAF4704769.1"/>
    </source>
</evidence>
<dbReference type="AlphaFoldDB" id="A0A7J6Q886"/>
<dbReference type="Proteomes" id="UP000553632">
    <property type="component" value="Unassembled WGS sequence"/>
</dbReference>
<organism evidence="3 4">
    <name type="scientific">Perkinsus olseni</name>
    <name type="common">Perkinsus atlanticus</name>
    <dbReference type="NCBI Taxonomy" id="32597"/>
    <lineage>
        <taxon>Eukaryota</taxon>
        <taxon>Sar</taxon>
        <taxon>Alveolata</taxon>
        <taxon>Perkinsozoa</taxon>
        <taxon>Perkinsea</taxon>
        <taxon>Perkinsida</taxon>
        <taxon>Perkinsidae</taxon>
        <taxon>Perkinsus</taxon>
    </lineage>
</organism>
<proteinExistence type="predicted"/>
<feature type="compositionally biased region" description="Basic residues" evidence="1">
    <location>
        <begin position="64"/>
        <end position="80"/>
    </location>
</feature>
<feature type="compositionally biased region" description="Basic and acidic residues" evidence="1">
    <location>
        <begin position="50"/>
        <end position="62"/>
    </location>
</feature>
<evidence type="ECO:0000313" key="5">
    <source>
        <dbReference type="Proteomes" id="UP000574390"/>
    </source>
</evidence>
<reference evidence="4 5" key="1">
    <citation type="submission" date="2020-04" db="EMBL/GenBank/DDBJ databases">
        <title>Perkinsus olseni comparative genomics.</title>
        <authorList>
            <person name="Bogema D.R."/>
        </authorList>
    </citation>
    <scope>NUCLEOTIDE SEQUENCE [LARGE SCALE GENOMIC DNA]</scope>
    <source>
        <strain evidence="2">ATCC PRA-205</strain>
        <strain evidence="3 4">ATCC PRA-207</strain>
    </source>
</reference>
<comment type="caution">
    <text evidence="3">The sequence shown here is derived from an EMBL/GenBank/DDBJ whole genome shotgun (WGS) entry which is preliminary data.</text>
</comment>
<feature type="compositionally biased region" description="Basic and acidic residues" evidence="1">
    <location>
        <begin position="1"/>
        <end position="16"/>
    </location>
</feature>
<dbReference type="Proteomes" id="UP000574390">
    <property type="component" value="Unassembled WGS sequence"/>
</dbReference>
<keyword evidence="4" id="KW-1185">Reference proteome</keyword>
<dbReference type="EMBL" id="JABANO010034668">
    <property type="protein sequence ID" value="KAF4704769.1"/>
    <property type="molecule type" value="Genomic_DNA"/>
</dbReference>
<protein>
    <submittedName>
        <fullName evidence="3">Uncharacterized protein</fullName>
    </submittedName>
</protein>
<feature type="region of interest" description="Disordered" evidence="1">
    <location>
        <begin position="97"/>
        <end position="116"/>
    </location>
</feature>
<evidence type="ECO:0000256" key="1">
    <source>
        <dbReference type="SAM" id="MobiDB-lite"/>
    </source>
</evidence>
<name>A0A7J6Q886_PEROL</name>
<sequence>MRANRQKLELNMREAAETAEWGGTKTRKAARSWSPDSSGVALGRVKRAKKSDPGRLDGEPKAPRVTRRKKVTVRKKRSSKGHIANDDNDVLATAAASAGITGEDIDEGRGRQKCSV</sequence>
<dbReference type="EMBL" id="JABANM010035204">
    <property type="protein sequence ID" value="KAF4698395.1"/>
    <property type="molecule type" value="Genomic_DNA"/>
</dbReference>
<evidence type="ECO:0000313" key="4">
    <source>
        <dbReference type="Proteomes" id="UP000553632"/>
    </source>
</evidence>
<evidence type="ECO:0000313" key="2">
    <source>
        <dbReference type="EMBL" id="KAF4698395.1"/>
    </source>
</evidence>
<gene>
    <name evidence="2" type="ORF">FOZ62_029657</name>
    <name evidence="3" type="ORF">FOZ63_026713</name>
</gene>
<accession>A0A7J6Q886</accession>